<dbReference type="OrthoDB" id="5974715at2759"/>
<dbReference type="AlphaFoldDB" id="A0A2G9RWC4"/>
<evidence type="ECO:0000256" key="1">
    <source>
        <dbReference type="SAM" id="Phobius"/>
    </source>
</evidence>
<accession>A0A2G9RWC4</accession>
<keyword evidence="1" id="KW-0812">Transmembrane</keyword>
<reference evidence="3" key="1">
    <citation type="journal article" date="2017" name="Nat. Commun.">
        <title>The North American bullfrog draft genome provides insight into hormonal regulation of long noncoding RNA.</title>
        <authorList>
            <person name="Hammond S.A."/>
            <person name="Warren R.L."/>
            <person name="Vandervalk B.P."/>
            <person name="Kucuk E."/>
            <person name="Khan H."/>
            <person name="Gibb E.A."/>
            <person name="Pandoh P."/>
            <person name="Kirk H."/>
            <person name="Zhao Y."/>
            <person name="Jones M."/>
            <person name="Mungall A.J."/>
            <person name="Coope R."/>
            <person name="Pleasance S."/>
            <person name="Moore R.A."/>
            <person name="Holt R.A."/>
            <person name="Round J.M."/>
            <person name="Ohora S."/>
            <person name="Walle B.V."/>
            <person name="Veldhoen N."/>
            <person name="Helbing C.C."/>
            <person name="Birol I."/>
        </authorList>
    </citation>
    <scope>NUCLEOTIDE SEQUENCE [LARGE SCALE GENOMIC DNA]</scope>
</reference>
<keyword evidence="3" id="KW-1185">Reference proteome</keyword>
<gene>
    <name evidence="2" type="ORF">AB205_0149520</name>
</gene>
<keyword evidence="1" id="KW-1133">Transmembrane helix</keyword>
<keyword evidence="1" id="KW-0472">Membrane</keyword>
<organism evidence="2 3">
    <name type="scientific">Aquarana catesbeiana</name>
    <name type="common">American bullfrog</name>
    <name type="synonym">Rana catesbeiana</name>
    <dbReference type="NCBI Taxonomy" id="8400"/>
    <lineage>
        <taxon>Eukaryota</taxon>
        <taxon>Metazoa</taxon>
        <taxon>Chordata</taxon>
        <taxon>Craniata</taxon>
        <taxon>Vertebrata</taxon>
        <taxon>Euteleostomi</taxon>
        <taxon>Amphibia</taxon>
        <taxon>Batrachia</taxon>
        <taxon>Anura</taxon>
        <taxon>Neobatrachia</taxon>
        <taxon>Ranoidea</taxon>
        <taxon>Ranidae</taxon>
        <taxon>Aquarana</taxon>
    </lineage>
</organism>
<dbReference type="Proteomes" id="UP000228934">
    <property type="component" value="Unassembled WGS sequence"/>
</dbReference>
<protein>
    <submittedName>
        <fullName evidence="2">Uncharacterized protein</fullName>
    </submittedName>
</protein>
<sequence>MMLNINGHEYREEKVFDVTSLPAWNDHSAKLVNIVPMSKNCIVFTLVFLLFSRNFGPFFLLPELGNLFKESFHSKNKINQEMANALLCIIYLYSFKIILLKSFGICAAYSEIYQGSLQYLESNCSRRFRAFQKVLMAATIGIIGGRTICVDCIYTRALWNLETMRPGRLLNIYRWLANVFFM</sequence>
<evidence type="ECO:0000313" key="2">
    <source>
        <dbReference type="EMBL" id="PIO32207.1"/>
    </source>
</evidence>
<proteinExistence type="predicted"/>
<feature type="transmembrane region" description="Helical" evidence="1">
    <location>
        <begin position="82"/>
        <end position="100"/>
    </location>
</feature>
<evidence type="ECO:0000313" key="3">
    <source>
        <dbReference type="Proteomes" id="UP000228934"/>
    </source>
</evidence>
<feature type="transmembrane region" description="Helical" evidence="1">
    <location>
        <begin position="42"/>
        <end position="61"/>
    </location>
</feature>
<dbReference type="EMBL" id="KV931785">
    <property type="protein sequence ID" value="PIO32207.1"/>
    <property type="molecule type" value="Genomic_DNA"/>
</dbReference>
<name>A0A2G9RWC4_AQUCT</name>